<feature type="domain" description="NmrA-like" evidence="3">
    <location>
        <begin position="2"/>
        <end position="237"/>
    </location>
</feature>
<accession>A0ABR9VSA8</accession>
<proteinExistence type="predicted"/>
<dbReference type="Pfam" id="PF05368">
    <property type="entry name" value="NmrA"/>
    <property type="match status" value="1"/>
</dbReference>
<protein>
    <submittedName>
        <fullName evidence="4">NAD(P)H-binding protein</fullName>
    </submittedName>
</protein>
<keyword evidence="2" id="KW-0604">Photosystem II</keyword>
<evidence type="ECO:0000313" key="5">
    <source>
        <dbReference type="Proteomes" id="UP000658720"/>
    </source>
</evidence>
<name>A0ABR9VSA8_9SYNC</name>
<dbReference type="InterPro" id="IPR008030">
    <property type="entry name" value="NmrA-like"/>
</dbReference>
<organism evidence="4 5">
    <name type="scientific">Synechocystis salina LEGE 00031</name>
    <dbReference type="NCBI Taxonomy" id="1828736"/>
    <lineage>
        <taxon>Bacteria</taxon>
        <taxon>Bacillati</taxon>
        <taxon>Cyanobacteriota</taxon>
        <taxon>Cyanophyceae</taxon>
        <taxon>Synechococcales</taxon>
        <taxon>Merismopediaceae</taxon>
        <taxon>Synechocystis</taxon>
    </lineage>
</organism>
<dbReference type="Gene3D" id="3.40.50.720">
    <property type="entry name" value="NAD(P)-binding Rossmann-like Domain"/>
    <property type="match status" value="1"/>
</dbReference>
<reference evidence="4 5" key="1">
    <citation type="submission" date="2020-10" db="EMBL/GenBank/DDBJ databases">
        <authorList>
            <person name="Castelo-Branco R."/>
            <person name="Eusebio N."/>
            <person name="Adriana R."/>
            <person name="Vieira A."/>
            <person name="Brugerolle De Fraissinette N."/>
            <person name="Rezende De Castro R."/>
            <person name="Schneider M.P."/>
            <person name="Vasconcelos V."/>
            <person name="Leao P.N."/>
        </authorList>
    </citation>
    <scope>NUCLEOTIDE SEQUENCE [LARGE SCALE GENOMIC DNA]</scope>
    <source>
        <strain evidence="4 5">LEGE 00031</strain>
    </source>
</reference>
<keyword evidence="5" id="KW-1185">Reference proteome</keyword>
<dbReference type="EMBL" id="JADEVV010000025">
    <property type="protein sequence ID" value="MBE9254207.1"/>
    <property type="molecule type" value="Genomic_DNA"/>
</dbReference>
<dbReference type="Proteomes" id="UP000658720">
    <property type="component" value="Unassembled WGS sequence"/>
</dbReference>
<dbReference type="InterPro" id="IPR044256">
    <property type="entry name" value="HCF244-like"/>
</dbReference>
<evidence type="ECO:0000256" key="2">
    <source>
        <dbReference type="ARBA" id="ARBA00023276"/>
    </source>
</evidence>
<evidence type="ECO:0000256" key="1">
    <source>
        <dbReference type="ARBA" id="ARBA00022531"/>
    </source>
</evidence>
<dbReference type="RefSeq" id="WP_190595732.1">
    <property type="nucleotide sequence ID" value="NZ_JADEVV010000025.1"/>
</dbReference>
<dbReference type="PANTHER" id="PTHR47128:SF2">
    <property type="entry name" value="PROTEIN HIGH CHLOROPHYLL FLUORESCENCE PHENOTYPE 244, CHLOROPLASTIC"/>
    <property type="match status" value="1"/>
</dbReference>
<sequence length="326" mass="36532">MRVLVVGGTGTLGRQIVRQAIDQGHTVVCLVRSLRKATFLKEWGATIVGGNICKPETLPPALENIDAVIDASTARATDALTIRQVDWEGKLNLIRAVQKAGIKKFIFFSILRAVEYPKVPLMDIKHCTEKFLAQTDLDYTVLQLAGFMQGLIGQYAIPILDNQSVWQTGENTPIAYMNTQDVAKFAVRAVELDSVARQTYPVVGSRAWGATEIIQLCERMSGNTARISQVPMAVLRFMRSLTRFFQWTYNASDRLAFAEVLASGKALTAEMAPVYEQFGLDPKETTTLESYLQEYFGRIIKKLKELDYEVNPTQTDGKKKKNNFFF</sequence>
<dbReference type="InterPro" id="IPR036291">
    <property type="entry name" value="NAD(P)-bd_dom_sf"/>
</dbReference>
<dbReference type="SUPFAM" id="SSF51735">
    <property type="entry name" value="NAD(P)-binding Rossmann-fold domains"/>
    <property type="match status" value="1"/>
</dbReference>
<gene>
    <name evidence="4" type="ORF">IQ217_10210</name>
</gene>
<evidence type="ECO:0000313" key="4">
    <source>
        <dbReference type="EMBL" id="MBE9254207.1"/>
    </source>
</evidence>
<comment type="caution">
    <text evidence="4">The sequence shown here is derived from an EMBL/GenBank/DDBJ whole genome shotgun (WGS) entry which is preliminary data.</text>
</comment>
<dbReference type="PANTHER" id="PTHR47128">
    <property type="match status" value="1"/>
</dbReference>
<keyword evidence="1" id="KW-0602">Photosynthesis</keyword>
<dbReference type="CDD" id="cd05243">
    <property type="entry name" value="SDR_a5"/>
    <property type="match status" value="1"/>
</dbReference>
<evidence type="ECO:0000259" key="3">
    <source>
        <dbReference type="Pfam" id="PF05368"/>
    </source>
</evidence>